<dbReference type="Pfam" id="PF20659">
    <property type="entry name" value="MS_C"/>
    <property type="match status" value="1"/>
</dbReference>
<dbReference type="EC" id="2.3.3.9" evidence="2"/>
<dbReference type="InterPro" id="IPR044856">
    <property type="entry name" value="Malate_synth_C_sf"/>
</dbReference>
<dbReference type="RefSeq" id="WP_114984608.1">
    <property type="nucleotide sequence ID" value="NZ_CP027806.1"/>
</dbReference>
<feature type="domain" description="Malate synthase TIM barrel" evidence="8">
    <location>
        <begin position="177"/>
        <end position="396"/>
    </location>
</feature>
<evidence type="ECO:0000256" key="1">
    <source>
        <dbReference type="ARBA" id="ARBA00006394"/>
    </source>
</evidence>
<dbReference type="PANTHER" id="PTHR42902">
    <property type="entry name" value="MALATE SYNTHASE"/>
    <property type="match status" value="1"/>
</dbReference>
<evidence type="ECO:0000313" key="12">
    <source>
        <dbReference type="Proteomes" id="UP000254808"/>
    </source>
</evidence>
<dbReference type="OrthoDB" id="9768429at2"/>
<keyword evidence="11" id="KW-0012">Acyltransferase</keyword>
<dbReference type="InterPro" id="IPR048356">
    <property type="entry name" value="MS_N"/>
</dbReference>
<dbReference type="Gene3D" id="1.20.1220.12">
    <property type="entry name" value="Malate synthase, domain III"/>
    <property type="match status" value="1"/>
</dbReference>
<evidence type="ECO:0000259" key="8">
    <source>
        <dbReference type="Pfam" id="PF01274"/>
    </source>
</evidence>
<feature type="domain" description="Malate synthase C-terminal" evidence="10">
    <location>
        <begin position="421"/>
        <end position="542"/>
    </location>
</feature>
<dbReference type="AlphaFoldDB" id="A0A345ULR4"/>
<dbReference type="Pfam" id="PF01274">
    <property type="entry name" value="MS_TIM-barrel"/>
    <property type="match status" value="1"/>
</dbReference>
<evidence type="ECO:0000259" key="10">
    <source>
        <dbReference type="Pfam" id="PF20659"/>
    </source>
</evidence>
<dbReference type="InterPro" id="IPR046363">
    <property type="entry name" value="MS_N_TIM-barrel_dom"/>
</dbReference>
<feature type="domain" description="Malate synthase N-terminal" evidence="9">
    <location>
        <begin position="16"/>
        <end position="70"/>
    </location>
</feature>
<dbReference type="Proteomes" id="UP000254808">
    <property type="component" value="Chromosome"/>
</dbReference>
<organism evidence="11 12">
    <name type="scientific">Cyclonatronum proteinivorum</name>
    <dbReference type="NCBI Taxonomy" id="1457365"/>
    <lineage>
        <taxon>Bacteria</taxon>
        <taxon>Pseudomonadati</taxon>
        <taxon>Balneolota</taxon>
        <taxon>Balneolia</taxon>
        <taxon>Balneolales</taxon>
        <taxon>Cyclonatronaceae</taxon>
        <taxon>Cyclonatronum</taxon>
    </lineage>
</organism>
<evidence type="ECO:0000256" key="2">
    <source>
        <dbReference type="ARBA" id="ARBA00012636"/>
    </source>
</evidence>
<evidence type="ECO:0000256" key="4">
    <source>
        <dbReference type="ARBA" id="ARBA00022532"/>
    </source>
</evidence>
<keyword evidence="3" id="KW-0329">Glyoxylate bypass</keyword>
<evidence type="ECO:0000256" key="5">
    <source>
        <dbReference type="ARBA" id="ARBA00022679"/>
    </source>
</evidence>
<dbReference type="InterPro" id="IPR011076">
    <property type="entry name" value="Malate_synth_sf"/>
</dbReference>
<dbReference type="EMBL" id="CP027806">
    <property type="protein sequence ID" value="AXJ01416.1"/>
    <property type="molecule type" value="Genomic_DNA"/>
</dbReference>
<dbReference type="GO" id="GO:0006097">
    <property type="term" value="P:glyoxylate cycle"/>
    <property type="evidence" value="ECO:0007669"/>
    <property type="project" value="UniProtKB-KW"/>
</dbReference>
<dbReference type="GO" id="GO:0005737">
    <property type="term" value="C:cytoplasm"/>
    <property type="evidence" value="ECO:0007669"/>
    <property type="project" value="TreeGrafter"/>
</dbReference>
<comment type="similarity">
    <text evidence="1">Belongs to the malate synthase family.</text>
</comment>
<dbReference type="SUPFAM" id="SSF51645">
    <property type="entry name" value="Malate synthase G"/>
    <property type="match status" value="1"/>
</dbReference>
<proteinExistence type="inferred from homology"/>
<evidence type="ECO:0000256" key="3">
    <source>
        <dbReference type="ARBA" id="ARBA00022435"/>
    </source>
</evidence>
<evidence type="ECO:0000313" key="11">
    <source>
        <dbReference type="EMBL" id="AXJ01416.1"/>
    </source>
</evidence>
<dbReference type="Pfam" id="PF20656">
    <property type="entry name" value="MS_N"/>
    <property type="match status" value="1"/>
</dbReference>
<feature type="active site" description="Proton acceptor" evidence="7">
    <location>
        <position position="180"/>
    </location>
</feature>
<sequence>MNTSTEIELKIPEGVVVTDRALTPKAKQIFTTENLEVLAALHRKFQSDRKALLAERNKRQAAFDNGALPEYEDTNTEAASGNWIVNPIPEDLRRRRVEITGPVNSAKMVINMLSRNSDGYRADMAMLDFEDSMKPSWENVLDGVLNVQGASQGNLSWTDPSNPAKHYELDPKDMAGVMVRVRGLHLDEVNVTIDGEPVSGGIFDLWMTACTMVENQMKRGKTPKYYVPKCEHYLEARWWNNVFSEIEEILDVSPGTIKTTFLIETLTGAFQIEEILFELRERAAGLNVGRWDKIFSDIKVLKTHRGRIMEDRATINMHKYWMDNYAKRLIKICHSRGAFAIGGMSAFTPGKTEEARAEQTAKVVADKGYEAAIGHDGCWVSHPYFIGYALNEFKHDNQLSRTLDDFDKYPDILPNSKGDCTMKGLRTNVRVGIGYMQGWNQDIGCVAWDGLMEDLATLEISRAQTWQWLHHNTTLSCGTKVTKELIHTVFEEELEKILAEVDESLSGKNDALANKLKKEFTQAAADAEAAFVKDELDDFLSMASDPA</sequence>
<dbReference type="InterPro" id="IPR006252">
    <property type="entry name" value="Malate_synthA"/>
</dbReference>
<feature type="active site" description="Proton donor" evidence="7">
    <location>
        <position position="454"/>
    </location>
</feature>
<protein>
    <recommendedName>
        <fullName evidence="2">malate synthase</fullName>
        <ecNumber evidence="2">2.3.3.9</ecNumber>
    </recommendedName>
</protein>
<keyword evidence="5 11" id="KW-0808">Transferase</keyword>
<dbReference type="GO" id="GO:0004474">
    <property type="term" value="F:malate synthase activity"/>
    <property type="evidence" value="ECO:0007669"/>
    <property type="project" value="UniProtKB-EC"/>
</dbReference>
<keyword evidence="12" id="KW-1185">Reference proteome</keyword>
<dbReference type="InterPro" id="IPR001465">
    <property type="entry name" value="Malate_synthase_TIM"/>
</dbReference>
<dbReference type="PIRSF" id="PIRSF001363">
    <property type="entry name" value="Malate_synth"/>
    <property type="match status" value="1"/>
</dbReference>
<evidence type="ECO:0000256" key="7">
    <source>
        <dbReference type="PIRSR" id="PIRSR001363-1"/>
    </source>
</evidence>
<evidence type="ECO:0000259" key="9">
    <source>
        <dbReference type="Pfam" id="PF20656"/>
    </source>
</evidence>
<comment type="catalytic activity">
    <reaction evidence="6">
        <text>glyoxylate + acetyl-CoA + H2O = (S)-malate + CoA + H(+)</text>
        <dbReference type="Rhea" id="RHEA:18181"/>
        <dbReference type="ChEBI" id="CHEBI:15377"/>
        <dbReference type="ChEBI" id="CHEBI:15378"/>
        <dbReference type="ChEBI" id="CHEBI:15589"/>
        <dbReference type="ChEBI" id="CHEBI:36655"/>
        <dbReference type="ChEBI" id="CHEBI:57287"/>
        <dbReference type="ChEBI" id="CHEBI:57288"/>
        <dbReference type="EC" id="2.3.3.9"/>
    </reaction>
</comment>
<keyword evidence="4" id="KW-0816">Tricarboxylic acid cycle</keyword>
<dbReference type="InterPro" id="IPR048355">
    <property type="entry name" value="MS_C"/>
</dbReference>
<gene>
    <name evidence="11" type="ORF">CYPRO_2168</name>
</gene>
<dbReference type="KEGG" id="cprv:CYPRO_2168"/>
<dbReference type="PANTHER" id="PTHR42902:SF1">
    <property type="entry name" value="MALATE SYNTHASE 1-RELATED"/>
    <property type="match status" value="1"/>
</dbReference>
<dbReference type="FunFam" id="1.20.1220.12:FF:000001">
    <property type="entry name" value="Malate synthase"/>
    <property type="match status" value="1"/>
</dbReference>
<name>A0A345ULR4_9BACT</name>
<evidence type="ECO:0000256" key="6">
    <source>
        <dbReference type="ARBA" id="ARBA00047918"/>
    </source>
</evidence>
<dbReference type="GO" id="GO:0006099">
    <property type="term" value="P:tricarboxylic acid cycle"/>
    <property type="evidence" value="ECO:0007669"/>
    <property type="project" value="UniProtKB-KW"/>
</dbReference>
<dbReference type="Gene3D" id="3.20.20.360">
    <property type="entry name" value="Malate synthase, domain 3"/>
    <property type="match status" value="1"/>
</dbReference>
<reference evidence="11 12" key="1">
    <citation type="submission" date="2018-03" db="EMBL/GenBank/DDBJ databases">
        <title>Phenotypic and genomic properties of Cyclonatronum proteinivorum gen. nov., sp. nov., a haloalkaliphilic bacteroidete from soda lakes possessing Na+-translocating rhodopsin.</title>
        <authorList>
            <person name="Toshchakov S.V."/>
            <person name="Korzhenkov A."/>
            <person name="Samarov N.I."/>
            <person name="Kublanov I.V."/>
            <person name="Muntyan M.S."/>
            <person name="Sorokin D.Y."/>
        </authorList>
    </citation>
    <scope>NUCLEOTIDE SEQUENCE [LARGE SCALE GENOMIC DNA]</scope>
    <source>
        <strain evidence="11 12">Omega</strain>
    </source>
</reference>
<accession>A0A345ULR4</accession>